<geneLocation type="plasmid" evidence="4">
    <name>pts485</name>
</geneLocation>
<name>A0A2K8UJ00_9GAMM</name>
<proteinExistence type="predicted"/>
<dbReference type="PROSITE" id="PS51257">
    <property type="entry name" value="PROKAR_LIPOPROTEIN"/>
    <property type="match status" value="1"/>
</dbReference>
<dbReference type="AlphaFoldDB" id="A0A2K8UJ00"/>
<dbReference type="Pfam" id="PF09828">
    <property type="entry name" value="ChrB_C"/>
    <property type="match status" value="1"/>
</dbReference>
<dbReference type="Proteomes" id="UP000232638">
    <property type="component" value="Plasmid pTs485"/>
</dbReference>
<keyword evidence="4" id="KW-1185">Reference proteome</keyword>
<keyword evidence="1" id="KW-0732">Signal</keyword>
<organism evidence="3 4">
    <name type="scientific">Candidatus Thiodictyon syntrophicum</name>
    <dbReference type="NCBI Taxonomy" id="1166950"/>
    <lineage>
        <taxon>Bacteria</taxon>
        <taxon>Pseudomonadati</taxon>
        <taxon>Pseudomonadota</taxon>
        <taxon>Gammaproteobacteria</taxon>
        <taxon>Chromatiales</taxon>
        <taxon>Chromatiaceae</taxon>
        <taxon>Thiodictyon</taxon>
    </lineage>
</organism>
<evidence type="ECO:0000313" key="3">
    <source>
        <dbReference type="EMBL" id="AUB85546.1"/>
    </source>
</evidence>
<evidence type="ECO:0000313" key="4">
    <source>
        <dbReference type="Proteomes" id="UP000232638"/>
    </source>
</evidence>
<evidence type="ECO:0000259" key="2">
    <source>
        <dbReference type="Pfam" id="PF09828"/>
    </source>
</evidence>
<feature type="domain" description="ChrB C-terminal" evidence="2">
    <location>
        <begin position="36"/>
        <end position="161"/>
    </location>
</feature>
<feature type="chain" id="PRO_5014907723" description="ChrB C-terminal domain-containing protein" evidence="1">
    <location>
        <begin position="25"/>
        <end position="166"/>
    </location>
</feature>
<keyword evidence="3" id="KW-0614">Plasmid</keyword>
<protein>
    <recommendedName>
        <fullName evidence="2">ChrB C-terminal domain-containing protein</fullName>
    </recommendedName>
</protein>
<dbReference type="EMBL" id="CP020372">
    <property type="protein sequence ID" value="AUB85546.1"/>
    <property type="molecule type" value="Genomic_DNA"/>
</dbReference>
<dbReference type="KEGG" id="tsy:THSYN_32040"/>
<evidence type="ECO:0000256" key="1">
    <source>
        <dbReference type="SAM" id="SignalP"/>
    </source>
</evidence>
<accession>A0A2K8UJ00</accession>
<sequence length="166" mass="18700">MVRSLRGWPSGLLSLWLLACCAAAEPAGGEGQVYSTWDVFEPDKCASIWLIKRHIDPGAVFRFYPRGETIASGIAFDTPDATFRRYHDSSTFETLLKHYRLEGPGLAHLGRLIHDIEVNVWERKALAATREIQDELQQLLAGSDAARLVGVCLEYFDHYYVRHPAP</sequence>
<dbReference type="InterPro" id="IPR018634">
    <property type="entry name" value="ChrB_C"/>
</dbReference>
<feature type="signal peptide" evidence="1">
    <location>
        <begin position="1"/>
        <end position="24"/>
    </location>
</feature>
<gene>
    <name evidence="3" type="ORF">THSYN_32040</name>
</gene>
<reference evidence="3 4" key="1">
    <citation type="submission" date="2017-03" db="EMBL/GenBank/DDBJ databases">
        <title>Complete genome sequence of Candidatus 'Thiodictyon syntrophicum' sp. nov. strain Cad16T, a photolithoautotroph purple sulfur bacterium isolated from an alpine meromictic lake.</title>
        <authorList>
            <person name="Luedin S.M."/>
            <person name="Pothier J.F."/>
            <person name="Danza F."/>
            <person name="Storelli N."/>
            <person name="Wittwer M."/>
            <person name="Tonolla M."/>
        </authorList>
    </citation>
    <scope>NUCLEOTIDE SEQUENCE [LARGE SCALE GENOMIC DNA]</scope>
    <source>
        <strain evidence="3 4">Cad16T</strain>
        <plasmid evidence="4">Plasmid pts485</plasmid>
    </source>
</reference>